<sequence>MIDAAGWVLGNAAFRAVLRVSVALGELSAISDQLQAQQLQVQHEIKEQAQVSNARFTALVEQMQQNATKVNFNNFHHCSTQ</sequence>
<protein>
    <submittedName>
        <fullName evidence="2">Uncharacterized protein</fullName>
    </submittedName>
</protein>
<accession>A0A915JU20</accession>
<keyword evidence="1" id="KW-1185">Reference proteome</keyword>
<reference evidence="2" key="1">
    <citation type="submission" date="2022-11" db="UniProtKB">
        <authorList>
            <consortium name="WormBaseParasite"/>
        </authorList>
    </citation>
    <scope>IDENTIFICATION</scope>
</reference>
<dbReference type="Proteomes" id="UP000887565">
    <property type="component" value="Unplaced"/>
</dbReference>
<name>A0A915JU20_ROMCU</name>
<dbReference type="WBParaSite" id="nRc.2.0.1.t29307-RA">
    <property type="protein sequence ID" value="nRc.2.0.1.t29307-RA"/>
    <property type="gene ID" value="nRc.2.0.1.g29307"/>
</dbReference>
<proteinExistence type="predicted"/>
<organism evidence="1 2">
    <name type="scientific">Romanomermis culicivorax</name>
    <name type="common">Nematode worm</name>
    <dbReference type="NCBI Taxonomy" id="13658"/>
    <lineage>
        <taxon>Eukaryota</taxon>
        <taxon>Metazoa</taxon>
        <taxon>Ecdysozoa</taxon>
        <taxon>Nematoda</taxon>
        <taxon>Enoplea</taxon>
        <taxon>Dorylaimia</taxon>
        <taxon>Mermithida</taxon>
        <taxon>Mermithoidea</taxon>
        <taxon>Mermithidae</taxon>
        <taxon>Romanomermis</taxon>
    </lineage>
</organism>
<evidence type="ECO:0000313" key="2">
    <source>
        <dbReference type="WBParaSite" id="nRc.2.0.1.t29307-RA"/>
    </source>
</evidence>
<evidence type="ECO:0000313" key="1">
    <source>
        <dbReference type="Proteomes" id="UP000887565"/>
    </source>
</evidence>
<dbReference type="AlphaFoldDB" id="A0A915JU20"/>